<dbReference type="AlphaFoldDB" id="A0A095TGY6"/>
<evidence type="ECO:0000313" key="2">
    <source>
        <dbReference type="Proteomes" id="UP000029444"/>
    </source>
</evidence>
<comment type="caution">
    <text evidence="1">The sequence shown here is derived from an EMBL/GenBank/DDBJ whole genome shotgun (WGS) entry which is preliminary data.</text>
</comment>
<dbReference type="EMBL" id="ARXV01000024">
    <property type="protein sequence ID" value="KGD61693.1"/>
    <property type="molecule type" value="Genomic_DNA"/>
</dbReference>
<dbReference type="PANTHER" id="PTHR43196">
    <property type="entry name" value="SULFATE ADENYLYLTRANSFERASE SUBUNIT 2"/>
    <property type="match status" value="1"/>
</dbReference>
<name>A0A095TGY6_9GAMM</name>
<accession>A0A095TGY6</accession>
<dbReference type="SUPFAM" id="SSF52402">
    <property type="entry name" value="Adenine nucleotide alpha hydrolases-like"/>
    <property type="match status" value="1"/>
</dbReference>
<dbReference type="Gene3D" id="3.40.50.620">
    <property type="entry name" value="HUPs"/>
    <property type="match status" value="1"/>
</dbReference>
<evidence type="ECO:0000313" key="1">
    <source>
        <dbReference type="EMBL" id="KGD61693.1"/>
    </source>
</evidence>
<protein>
    <submittedName>
        <fullName evidence="1">Uncharacterized protein</fullName>
    </submittedName>
</protein>
<dbReference type="OrthoDB" id="9772814at2"/>
<proteinExistence type="predicted"/>
<dbReference type="InterPro" id="IPR050128">
    <property type="entry name" value="Sulfate_adenylyltrnsfr_sub2"/>
</dbReference>
<dbReference type="eggNOG" id="COG0175">
    <property type="taxonomic scope" value="Bacteria"/>
</dbReference>
<dbReference type="PANTHER" id="PTHR43196:SF2">
    <property type="entry name" value="PHOSPHOADENOSINE PHOSPHOSULFATE REDUCTASE"/>
    <property type="match status" value="1"/>
</dbReference>
<dbReference type="Proteomes" id="UP000029444">
    <property type="component" value="Unassembled WGS sequence"/>
</dbReference>
<dbReference type="InterPro" id="IPR014729">
    <property type="entry name" value="Rossmann-like_a/b/a_fold"/>
</dbReference>
<dbReference type="RefSeq" id="WP_035235278.1">
    <property type="nucleotide sequence ID" value="NZ_ARXV01000024.1"/>
</dbReference>
<gene>
    <name evidence="1" type="ORF">Y5S_03701</name>
</gene>
<dbReference type="PATRIC" id="fig|1177154.3.peg.3705"/>
<organism evidence="1 2">
    <name type="scientific">Alcanivorax nanhaiticus</name>
    <dbReference type="NCBI Taxonomy" id="1177154"/>
    <lineage>
        <taxon>Bacteria</taxon>
        <taxon>Pseudomonadati</taxon>
        <taxon>Pseudomonadota</taxon>
        <taxon>Gammaproteobacteria</taxon>
        <taxon>Oceanospirillales</taxon>
        <taxon>Alcanivoracaceae</taxon>
        <taxon>Alcanivorax</taxon>
    </lineage>
</organism>
<dbReference type="STRING" id="1177154.Y5S_03701"/>
<reference evidence="1 2" key="1">
    <citation type="submission" date="2012-09" db="EMBL/GenBank/DDBJ databases">
        <title>Genome Sequence of alkane-degrading Bacterium Alcanivorax sp. 19-m-6.</title>
        <authorList>
            <person name="Lai Q."/>
            <person name="Shao Z."/>
        </authorList>
    </citation>
    <scope>NUCLEOTIDE SEQUENCE [LARGE SCALE GENOMIC DNA]</scope>
    <source>
        <strain evidence="1 2">19-m-6</strain>
    </source>
</reference>
<sequence length="375" mass="42658">MNNALSDTYDDRVIIPDAQMNLFGLEPKDIIARQPAMPGVFFDAPDIELDYDIAVVCMSGGKDSLAALKYLLDRGFPASRIELWHHLVDGQEAAESFMDWPFIDDYCVKLAESLNMPLYFSWLKHGFKGEMLKHNSRSHSHMVGTPDGIVELTREAAKEATRRKFPQQAASLQTRWCSSALKIDVGRRAVTCQERFIDKKVLFVTGERREESSNRAKYNQLEPHSTDTVRKSAKPLKPRHVDAWRPVLHLSEEEVWQMLCDWRINPPVPYRLGWGRSSCQTCIFNGDRIWATIAHYWPERAQAISQYEEEFGTAISRNGKTVIERAAMAEPLDIDDELALRQASRNEYELPIFVPENQPWILPAGAYSGLSAGAS</sequence>
<keyword evidence="2" id="KW-1185">Reference proteome</keyword>